<feature type="region of interest" description="Disordered" evidence="1">
    <location>
        <begin position="633"/>
        <end position="713"/>
    </location>
</feature>
<feature type="region of interest" description="Disordered" evidence="1">
    <location>
        <begin position="246"/>
        <end position="303"/>
    </location>
</feature>
<feature type="compositionally biased region" description="Basic and acidic residues" evidence="1">
    <location>
        <begin position="831"/>
        <end position="841"/>
    </location>
</feature>
<feature type="compositionally biased region" description="Polar residues" evidence="1">
    <location>
        <begin position="864"/>
        <end position="887"/>
    </location>
</feature>
<evidence type="ECO:0000313" key="3">
    <source>
        <dbReference type="EMBL" id="KAK3743307.1"/>
    </source>
</evidence>
<feature type="compositionally biased region" description="Acidic residues" evidence="1">
    <location>
        <begin position="903"/>
        <end position="912"/>
    </location>
</feature>
<feature type="region of interest" description="Disordered" evidence="1">
    <location>
        <begin position="425"/>
        <end position="493"/>
    </location>
</feature>
<dbReference type="EMBL" id="JAWDGP010006317">
    <property type="protein sequence ID" value="KAK3743307.1"/>
    <property type="molecule type" value="Genomic_DNA"/>
</dbReference>
<evidence type="ECO:0000313" key="4">
    <source>
        <dbReference type="Proteomes" id="UP001283361"/>
    </source>
</evidence>
<name>A0AAE1CY90_9GAST</name>
<feature type="transmembrane region" description="Helical" evidence="2">
    <location>
        <begin position="6"/>
        <end position="23"/>
    </location>
</feature>
<protein>
    <recommendedName>
        <fullName evidence="5">TNFR-Cys domain-containing protein</fullName>
    </recommendedName>
</protein>
<evidence type="ECO:0000256" key="2">
    <source>
        <dbReference type="SAM" id="Phobius"/>
    </source>
</evidence>
<keyword evidence="4" id="KW-1185">Reference proteome</keyword>
<feature type="compositionally biased region" description="Pro residues" evidence="1">
    <location>
        <begin position="249"/>
        <end position="259"/>
    </location>
</feature>
<feature type="compositionally biased region" description="Basic and acidic residues" evidence="1">
    <location>
        <begin position="292"/>
        <end position="303"/>
    </location>
</feature>
<keyword evidence="2" id="KW-0472">Membrane</keyword>
<evidence type="ECO:0000256" key="1">
    <source>
        <dbReference type="SAM" id="MobiDB-lite"/>
    </source>
</evidence>
<comment type="caution">
    <text evidence="3">The sequence shown here is derived from an EMBL/GenBank/DDBJ whole genome shotgun (WGS) entry which is preliminary data.</text>
</comment>
<feature type="compositionally biased region" description="Basic and acidic residues" evidence="1">
    <location>
        <begin position="913"/>
        <end position="929"/>
    </location>
</feature>
<dbReference type="Proteomes" id="UP001283361">
    <property type="component" value="Unassembled WGS sequence"/>
</dbReference>
<accession>A0AAE1CY90</accession>
<reference evidence="3" key="1">
    <citation type="journal article" date="2023" name="G3 (Bethesda)">
        <title>A reference genome for the long-term kleptoplast-retaining sea slug Elysia crispata morphotype clarki.</title>
        <authorList>
            <person name="Eastman K.E."/>
            <person name="Pendleton A.L."/>
            <person name="Shaikh M.A."/>
            <person name="Suttiyut T."/>
            <person name="Ogas R."/>
            <person name="Tomko P."/>
            <person name="Gavelis G."/>
            <person name="Widhalm J.R."/>
            <person name="Wisecaver J.H."/>
        </authorList>
    </citation>
    <scope>NUCLEOTIDE SEQUENCE</scope>
    <source>
        <strain evidence="3">ECLA1</strain>
    </source>
</reference>
<feature type="region of interest" description="Disordered" evidence="1">
    <location>
        <begin position="387"/>
        <end position="407"/>
    </location>
</feature>
<feature type="region of interest" description="Disordered" evidence="1">
    <location>
        <begin position="748"/>
        <end position="767"/>
    </location>
</feature>
<organism evidence="3 4">
    <name type="scientific">Elysia crispata</name>
    <name type="common">lettuce slug</name>
    <dbReference type="NCBI Taxonomy" id="231223"/>
    <lineage>
        <taxon>Eukaryota</taxon>
        <taxon>Metazoa</taxon>
        <taxon>Spiralia</taxon>
        <taxon>Lophotrochozoa</taxon>
        <taxon>Mollusca</taxon>
        <taxon>Gastropoda</taxon>
        <taxon>Heterobranchia</taxon>
        <taxon>Euthyneura</taxon>
        <taxon>Panpulmonata</taxon>
        <taxon>Sacoglossa</taxon>
        <taxon>Placobranchoidea</taxon>
        <taxon>Plakobranchidae</taxon>
        <taxon>Elysia</taxon>
    </lineage>
</organism>
<keyword evidence="2" id="KW-0812">Transmembrane</keyword>
<feature type="region of interest" description="Disordered" evidence="1">
    <location>
        <begin position="795"/>
        <end position="1067"/>
    </location>
</feature>
<feature type="compositionally biased region" description="Polar residues" evidence="1">
    <location>
        <begin position="665"/>
        <end position="677"/>
    </location>
</feature>
<sequence>MPVLSQYHIVFYLSSFVIIGAYSECTGPAVTYKCVSFRSDFSCTGQEVAGGERACPQGQIERHLEWEYRCCKPVRCGRGYKVNICIANGTQDTCKQCGTFTNQSLRTSSYTMDECVHWPLNDKCLYHSRKELDLTSNRTKECLCDVEKGVFFSAPEVTKGAPSEAFCQLIRVPQCSPGFEPKVDGTCAKCKDNYFKSHTGFRLCEPKTNCSKLNLRYLHESRGPSEDNKCSKPLLVTTPKPKVTEPVIVIPPKPEPPDPGRAISSTRVTTPGTSTIAGGGEEGSVGSSLGTEKQDRREGDGDSSRVGPILGIVLFLVVLVVIIAVILFYRKRKGLSFCCGSTKSCSDLEKNNPALMAEPHQRNKIMLGNCSNSSNGLVTTANKVMNNNTSSNGRIPHYSMSTTTGEARHENVSMQRVNFQGEDMSWDQEDSSNHHRVRHTSFTTEDHSQLQPNELVPASDMFPPSPSRSQPLANVSPRPGILRNGGPAWKHGQAQAMDSIAREKLQVQMLGREANMEAGGESDPLLVSEGQAGARRAASPHGVLGNFQNVPGSNAMSASPPIVQGVMNQRQYLQHPLANSNSSAPEVTFVHHSPYGHPPKVVATFTRSSSVIATPEGEVDEDDMEARVPRFSQLLPDMDGGDTASNTENSPDCEEGQDPRRVEESSGTTQQLRSPNQRLLPRVTLGQGRTYQTSQPRTAPAPPASRRIDGSQPDHHIMNLKEQQLQESLISSQSSSLNSQLKFPSDVSETEALKTMTPEDVPHHQPCTQETTLKTQLSPIEDSDFSEAAVMNTGRKVGKALEPKTSEETEQKKMAGEVGGSEIVSSNNHNSLERKRVQAARDRRRIASGGSTNSNSSTSDCHRNQSSSDQPTKASAEKTVTNFSTAATKAVKVPLSSHTIPFEGEEENEETLNPDKTEDIEQTEQKQVSRESQMSSGSSTHNTEHSPNRANAYQRSQSENISSGSESPHRPPPRSNSEEKPQSSMRPVAKVRPMPATDSPVPGKSAEGARPTPGQGNILSYSSEEGSEDEETDASSRANSEDEEDMEAGLNNVTTPRREGQTEEDRD</sequence>
<keyword evidence="2" id="KW-1133">Transmembrane helix</keyword>
<feature type="compositionally biased region" description="Basic and acidic residues" evidence="1">
    <location>
        <begin position="799"/>
        <end position="815"/>
    </location>
</feature>
<feature type="transmembrane region" description="Helical" evidence="2">
    <location>
        <begin position="306"/>
        <end position="329"/>
    </location>
</feature>
<feature type="compositionally biased region" description="Basic and acidic residues" evidence="1">
    <location>
        <begin position="1056"/>
        <end position="1067"/>
    </location>
</feature>
<proteinExistence type="predicted"/>
<feature type="compositionally biased region" description="Low complexity" evidence="1">
    <location>
        <begin position="847"/>
        <end position="859"/>
    </location>
</feature>
<feature type="compositionally biased region" description="Polar residues" evidence="1">
    <location>
        <begin position="930"/>
        <end position="941"/>
    </location>
</feature>
<gene>
    <name evidence="3" type="ORF">RRG08_007546</name>
</gene>
<feature type="compositionally biased region" description="Low complexity" evidence="1">
    <location>
        <begin position="956"/>
        <end position="966"/>
    </location>
</feature>
<evidence type="ECO:0008006" key="5">
    <source>
        <dbReference type="Google" id="ProtNLM"/>
    </source>
</evidence>
<feature type="compositionally biased region" description="Polar residues" evidence="1">
    <location>
        <begin position="387"/>
        <end position="405"/>
    </location>
</feature>
<feature type="compositionally biased region" description="Polar residues" evidence="1">
    <location>
        <begin position="263"/>
        <end position="276"/>
    </location>
</feature>
<dbReference type="AlphaFoldDB" id="A0AAE1CY90"/>